<evidence type="ECO:0000256" key="5">
    <source>
        <dbReference type="RuleBase" id="RU000562"/>
    </source>
</evidence>
<dbReference type="PANTHER" id="PTHR21349:SF0">
    <property type="entry name" value="LARGE RIBOSOMAL SUBUNIT PROTEIN BL21M"/>
    <property type="match status" value="1"/>
</dbReference>
<dbReference type="Proteomes" id="UP000243297">
    <property type="component" value="Unassembled WGS sequence"/>
</dbReference>
<proteinExistence type="inferred from homology"/>
<dbReference type="OrthoDB" id="9813334at2"/>
<sequence length="103" mass="11398">MYAVIETGGKQLRVEEGQTIYVEKLEVEAGAEVVIDKVVAYSNGSIKVGTPYVDGAKVTCKVEKQGKAKKIVIYKYKAKKGSSHRKQGHRQPYTKLVVEKIEA</sequence>
<comment type="subunit">
    <text evidence="4">Part of the 50S ribosomal subunit. Contacts protein L20.</text>
</comment>
<keyword evidence="7" id="KW-1185">Reference proteome</keyword>
<dbReference type="Pfam" id="PF00829">
    <property type="entry name" value="Ribosomal_L21p"/>
    <property type="match status" value="1"/>
</dbReference>
<evidence type="ECO:0000256" key="1">
    <source>
        <dbReference type="ARBA" id="ARBA00008563"/>
    </source>
</evidence>
<dbReference type="GO" id="GO:0005737">
    <property type="term" value="C:cytoplasm"/>
    <property type="evidence" value="ECO:0007669"/>
    <property type="project" value="UniProtKB-ARBA"/>
</dbReference>
<dbReference type="InterPro" id="IPR001787">
    <property type="entry name" value="Ribosomal_bL21"/>
</dbReference>
<dbReference type="PANTHER" id="PTHR21349">
    <property type="entry name" value="50S RIBOSOMAL PROTEIN L21"/>
    <property type="match status" value="1"/>
</dbReference>
<keyword evidence="4 5" id="KW-0694">RNA-binding</keyword>
<keyword evidence="2 4" id="KW-0689">Ribosomal protein</keyword>
<comment type="function">
    <text evidence="4 5">This protein binds to 23S rRNA in the presence of protein L20.</text>
</comment>
<dbReference type="GO" id="GO:1990904">
    <property type="term" value="C:ribonucleoprotein complex"/>
    <property type="evidence" value="ECO:0007669"/>
    <property type="project" value="UniProtKB-KW"/>
</dbReference>
<dbReference type="STRING" id="118967.SAMN02745191_2338"/>
<dbReference type="InterPro" id="IPR028909">
    <property type="entry name" value="bL21-like"/>
</dbReference>
<keyword evidence="4 5" id="KW-0699">rRNA-binding</keyword>
<dbReference type="RefSeq" id="WP_078712724.1">
    <property type="nucleotide sequence ID" value="NZ_FUWY01000008.1"/>
</dbReference>
<dbReference type="SUPFAM" id="SSF141091">
    <property type="entry name" value="L21p-like"/>
    <property type="match status" value="1"/>
</dbReference>
<dbReference type="AlphaFoldDB" id="A0A1T4Q652"/>
<dbReference type="GO" id="GO:0019843">
    <property type="term" value="F:rRNA binding"/>
    <property type="evidence" value="ECO:0007669"/>
    <property type="project" value="UniProtKB-UniRule"/>
</dbReference>
<comment type="similarity">
    <text evidence="1 4 5">Belongs to the bacterial ribosomal protein bL21 family.</text>
</comment>
<gene>
    <name evidence="4" type="primary">rplU</name>
    <name evidence="6" type="ORF">SAMN02745191_2338</name>
</gene>
<evidence type="ECO:0000256" key="2">
    <source>
        <dbReference type="ARBA" id="ARBA00022980"/>
    </source>
</evidence>
<reference evidence="7" key="1">
    <citation type="submission" date="2017-02" db="EMBL/GenBank/DDBJ databases">
        <authorList>
            <person name="Varghese N."/>
            <person name="Submissions S."/>
        </authorList>
    </citation>
    <scope>NUCLEOTIDE SEQUENCE [LARGE SCALE GENOMIC DNA]</scope>
    <source>
        <strain evidence="7">ATCC 25662</strain>
    </source>
</reference>
<dbReference type="GO" id="GO:0003735">
    <property type="term" value="F:structural constituent of ribosome"/>
    <property type="evidence" value="ECO:0007669"/>
    <property type="project" value="InterPro"/>
</dbReference>
<evidence type="ECO:0000256" key="3">
    <source>
        <dbReference type="ARBA" id="ARBA00023274"/>
    </source>
</evidence>
<dbReference type="GO" id="GO:0006412">
    <property type="term" value="P:translation"/>
    <property type="evidence" value="ECO:0007669"/>
    <property type="project" value="UniProtKB-UniRule"/>
</dbReference>
<dbReference type="HAMAP" id="MF_01363">
    <property type="entry name" value="Ribosomal_bL21"/>
    <property type="match status" value="1"/>
</dbReference>
<organism evidence="6 7">
    <name type="scientific">Anaerorhabdus furcosa</name>
    <dbReference type="NCBI Taxonomy" id="118967"/>
    <lineage>
        <taxon>Bacteria</taxon>
        <taxon>Bacillati</taxon>
        <taxon>Bacillota</taxon>
        <taxon>Erysipelotrichia</taxon>
        <taxon>Erysipelotrichales</taxon>
        <taxon>Erysipelotrichaceae</taxon>
        <taxon>Anaerorhabdus</taxon>
    </lineage>
</organism>
<keyword evidence="3 4" id="KW-0687">Ribonucleoprotein</keyword>
<protein>
    <recommendedName>
        <fullName evidence="4">Large ribosomal subunit protein bL21</fullName>
    </recommendedName>
</protein>
<accession>A0A1T4Q652</accession>
<evidence type="ECO:0000256" key="4">
    <source>
        <dbReference type="HAMAP-Rule" id="MF_01363"/>
    </source>
</evidence>
<dbReference type="GO" id="GO:0005840">
    <property type="term" value="C:ribosome"/>
    <property type="evidence" value="ECO:0007669"/>
    <property type="project" value="UniProtKB-KW"/>
</dbReference>
<dbReference type="InterPro" id="IPR036164">
    <property type="entry name" value="bL21-like_sf"/>
</dbReference>
<evidence type="ECO:0000313" key="7">
    <source>
        <dbReference type="Proteomes" id="UP000243297"/>
    </source>
</evidence>
<dbReference type="NCBIfam" id="TIGR00061">
    <property type="entry name" value="L21"/>
    <property type="match status" value="1"/>
</dbReference>
<dbReference type="EMBL" id="FUWY01000008">
    <property type="protein sequence ID" value="SJZ99242.1"/>
    <property type="molecule type" value="Genomic_DNA"/>
</dbReference>
<evidence type="ECO:0000313" key="6">
    <source>
        <dbReference type="EMBL" id="SJZ99242.1"/>
    </source>
</evidence>
<name>A0A1T4Q652_9FIRM</name>